<protein>
    <submittedName>
        <fullName evidence="2">Uncharacterized protein</fullName>
    </submittedName>
</protein>
<accession>A0A7D9DP69</accession>
<evidence type="ECO:0000313" key="3">
    <source>
        <dbReference type="Proteomes" id="UP001152795"/>
    </source>
</evidence>
<dbReference type="EMBL" id="CACRXK020001727">
    <property type="protein sequence ID" value="CAB3990794.1"/>
    <property type="molecule type" value="Genomic_DNA"/>
</dbReference>
<evidence type="ECO:0000313" key="2">
    <source>
        <dbReference type="EMBL" id="CAB3990794.1"/>
    </source>
</evidence>
<proteinExistence type="predicted"/>
<comment type="caution">
    <text evidence="2">The sequence shown here is derived from an EMBL/GenBank/DDBJ whole genome shotgun (WGS) entry which is preliminary data.</text>
</comment>
<keyword evidence="3" id="KW-1185">Reference proteome</keyword>
<feature type="compositionally biased region" description="Acidic residues" evidence="1">
    <location>
        <begin position="142"/>
        <end position="178"/>
    </location>
</feature>
<evidence type="ECO:0000256" key="1">
    <source>
        <dbReference type="SAM" id="MobiDB-lite"/>
    </source>
</evidence>
<gene>
    <name evidence="2" type="ORF">PACLA_8A048610</name>
</gene>
<sequence>MTLDVENCHSTVHIKQANMSMMEYSRSFGLTMKESIKRVTQWAAYYHTSRKSWYPKPEETIPFSKVPTMQPLPIVKMSQANCDVLRNWASSYGAAVRQRTVRQETTMAKHGTLPEFMYQRKCVTLDTPVTIESGECRVEVAEQDAEDDLAEPVESADQESQDEFMDEFDTSSDEEESTDAVSDVSGLRSEAIFVLVVNTVFLVIDFFFLRERLVTGGDPSIQDIENIHREDSDRKSQKDPGEIFVVVFSIRNRKNTFLMTIQTFRPRLQRYSGDSPGVCVGWFVRNHLSCNDGKLTSITGVITSESKL</sequence>
<name>A0A7D9DP69_PARCT</name>
<dbReference type="AlphaFoldDB" id="A0A7D9DP69"/>
<feature type="region of interest" description="Disordered" evidence="1">
    <location>
        <begin position="142"/>
        <end position="181"/>
    </location>
</feature>
<organism evidence="2 3">
    <name type="scientific">Paramuricea clavata</name>
    <name type="common">Red gorgonian</name>
    <name type="synonym">Violescent sea-whip</name>
    <dbReference type="NCBI Taxonomy" id="317549"/>
    <lineage>
        <taxon>Eukaryota</taxon>
        <taxon>Metazoa</taxon>
        <taxon>Cnidaria</taxon>
        <taxon>Anthozoa</taxon>
        <taxon>Octocorallia</taxon>
        <taxon>Malacalcyonacea</taxon>
        <taxon>Plexauridae</taxon>
        <taxon>Paramuricea</taxon>
    </lineage>
</organism>
<dbReference type="OrthoDB" id="5974503at2759"/>
<dbReference type="Proteomes" id="UP001152795">
    <property type="component" value="Unassembled WGS sequence"/>
</dbReference>
<reference evidence="2" key="1">
    <citation type="submission" date="2020-04" db="EMBL/GenBank/DDBJ databases">
        <authorList>
            <person name="Alioto T."/>
            <person name="Alioto T."/>
            <person name="Gomez Garrido J."/>
        </authorList>
    </citation>
    <scope>NUCLEOTIDE SEQUENCE</scope>
    <source>
        <strain evidence="2">A484AB</strain>
    </source>
</reference>
<feature type="non-terminal residue" evidence="2">
    <location>
        <position position="1"/>
    </location>
</feature>